<dbReference type="Proteomes" id="UP001595979">
    <property type="component" value="Unassembled WGS sequence"/>
</dbReference>
<keyword evidence="7" id="KW-0648">Protein biosynthesis</keyword>
<gene>
    <name evidence="7" type="ORF">ACFPQ6_06575</name>
</gene>
<organism evidence="7 8">
    <name type="scientific">Deinococcus petrolearius</name>
    <dbReference type="NCBI Taxonomy" id="1751295"/>
    <lineage>
        <taxon>Bacteria</taxon>
        <taxon>Thermotogati</taxon>
        <taxon>Deinococcota</taxon>
        <taxon>Deinococci</taxon>
        <taxon>Deinococcales</taxon>
        <taxon>Deinococcaceae</taxon>
        <taxon>Deinococcus</taxon>
    </lineage>
</organism>
<evidence type="ECO:0000256" key="4">
    <source>
        <dbReference type="SAM" id="MobiDB-lite"/>
    </source>
</evidence>
<reference evidence="8" key="1">
    <citation type="journal article" date="2019" name="Int. J. Syst. Evol. Microbiol.">
        <title>The Global Catalogue of Microorganisms (GCM) 10K type strain sequencing project: providing services to taxonomists for standard genome sequencing and annotation.</title>
        <authorList>
            <consortium name="The Broad Institute Genomics Platform"/>
            <consortium name="The Broad Institute Genome Sequencing Center for Infectious Disease"/>
            <person name="Wu L."/>
            <person name="Ma J."/>
        </authorList>
    </citation>
    <scope>NUCLEOTIDE SEQUENCE [LARGE SCALE GENOMIC DNA]</scope>
    <source>
        <strain evidence="8">CGMCC 1.15053</strain>
    </source>
</reference>
<comment type="caution">
    <text evidence="7">The sequence shown here is derived from an EMBL/GenBank/DDBJ whole genome shotgun (WGS) entry which is preliminary data.</text>
</comment>
<dbReference type="Pfam" id="PF01272">
    <property type="entry name" value="GreA_GreB"/>
    <property type="match status" value="1"/>
</dbReference>
<dbReference type="Pfam" id="PF03449">
    <property type="entry name" value="GreA_GreB_N"/>
    <property type="match status" value="1"/>
</dbReference>
<dbReference type="PANTHER" id="PTHR30437">
    <property type="entry name" value="TRANSCRIPTION ELONGATION FACTOR GREA"/>
    <property type="match status" value="1"/>
</dbReference>
<feature type="domain" description="Transcription elongation factor GreA/GreB C-terminal" evidence="5">
    <location>
        <begin position="83"/>
        <end position="158"/>
    </location>
</feature>
<keyword evidence="2" id="KW-0805">Transcription regulation</keyword>
<dbReference type="PANTHER" id="PTHR30437:SF4">
    <property type="entry name" value="TRANSCRIPTION ELONGATION FACTOR GREA"/>
    <property type="match status" value="1"/>
</dbReference>
<dbReference type="RefSeq" id="WP_380047584.1">
    <property type="nucleotide sequence ID" value="NZ_JBHSOH010000006.1"/>
</dbReference>
<dbReference type="InterPro" id="IPR001437">
    <property type="entry name" value="Tscrpt_elong_fac_GreA/B_C"/>
</dbReference>
<proteinExistence type="inferred from homology"/>
<dbReference type="SUPFAM" id="SSF46557">
    <property type="entry name" value="GreA transcript cleavage protein, N-terminal domain"/>
    <property type="match status" value="1"/>
</dbReference>
<dbReference type="InterPro" id="IPR036805">
    <property type="entry name" value="Tscrpt_elong_fac_GreA/B_N_sf"/>
</dbReference>
<keyword evidence="3" id="KW-0804">Transcription</keyword>
<dbReference type="PROSITE" id="PS00830">
    <property type="entry name" value="GREAB_2"/>
    <property type="match status" value="1"/>
</dbReference>
<evidence type="ECO:0000256" key="1">
    <source>
        <dbReference type="ARBA" id="ARBA00008213"/>
    </source>
</evidence>
<evidence type="ECO:0000313" key="8">
    <source>
        <dbReference type="Proteomes" id="UP001595979"/>
    </source>
</evidence>
<keyword evidence="7" id="KW-0251">Elongation factor</keyword>
<comment type="similarity">
    <text evidence="1">Belongs to the GreA/GreB family.</text>
</comment>
<dbReference type="InterPro" id="IPR018151">
    <property type="entry name" value="TF_GreA/GreB_CS"/>
</dbReference>
<name>A0ABW1DH99_9DEIO</name>
<dbReference type="InterPro" id="IPR023459">
    <property type="entry name" value="Tscrpt_elong_fac_GreA/B_fam"/>
</dbReference>
<accession>A0ABW1DH99</accession>
<dbReference type="PIRSF" id="PIRSF006092">
    <property type="entry name" value="GreA_GreB"/>
    <property type="match status" value="1"/>
</dbReference>
<dbReference type="Gene3D" id="3.10.50.30">
    <property type="entry name" value="Transcription elongation factor, GreA/GreB, C-terminal domain"/>
    <property type="match status" value="1"/>
</dbReference>
<feature type="compositionally biased region" description="Basic and acidic residues" evidence="4">
    <location>
        <begin position="10"/>
        <end position="29"/>
    </location>
</feature>
<evidence type="ECO:0000313" key="7">
    <source>
        <dbReference type="EMBL" id="MFC5847970.1"/>
    </source>
</evidence>
<dbReference type="GO" id="GO:0003746">
    <property type="term" value="F:translation elongation factor activity"/>
    <property type="evidence" value="ECO:0007669"/>
    <property type="project" value="UniProtKB-KW"/>
</dbReference>
<evidence type="ECO:0000259" key="5">
    <source>
        <dbReference type="Pfam" id="PF01272"/>
    </source>
</evidence>
<evidence type="ECO:0000256" key="2">
    <source>
        <dbReference type="ARBA" id="ARBA00023015"/>
    </source>
</evidence>
<feature type="domain" description="Transcription elongation factor GreA/GreB N-terminal" evidence="6">
    <location>
        <begin position="5"/>
        <end position="74"/>
    </location>
</feature>
<sequence>MPEEIQMTPEGHRRLEETLHKERARRDEAVTTMSQTRDEENSLEDLGMQAGQPDLPGMEARILELEDALERAVIVDTPPAGAGEVVLGAVVVLHDQTHDRELKVQLVSGVEVSALAGGPAQVSDDSPVGRALLGRRAGESFEVELPGGTVQYGVREITGA</sequence>
<feature type="region of interest" description="Disordered" evidence="4">
    <location>
        <begin position="1"/>
        <end position="54"/>
    </location>
</feature>
<protein>
    <submittedName>
        <fullName evidence="7">GreA/GreB family elongation factor</fullName>
    </submittedName>
</protein>
<evidence type="ECO:0000259" key="6">
    <source>
        <dbReference type="Pfam" id="PF03449"/>
    </source>
</evidence>
<dbReference type="InterPro" id="IPR036953">
    <property type="entry name" value="GreA/GreB_C_sf"/>
</dbReference>
<evidence type="ECO:0000256" key="3">
    <source>
        <dbReference type="ARBA" id="ARBA00023163"/>
    </source>
</evidence>
<dbReference type="SUPFAM" id="SSF54534">
    <property type="entry name" value="FKBP-like"/>
    <property type="match status" value="1"/>
</dbReference>
<dbReference type="InterPro" id="IPR022691">
    <property type="entry name" value="Tscrpt_elong_fac_GreA/B_N"/>
</dbReference>
<dbReference type="EMBL" id="JBHSOH010000006">
    <property type="protein sequence ID" value="MFC5847970.1"/>
    <property type="molecule type" value="Genomic_DNA"/>
</dbReference>
<keyword evidence="8" id="KW-1185">Reference proteome</keyword>
<dbReference type="Gene3D" id="1.10.287.180">
    <property type="entry name" value="Transcription elongation factor, GreA/GreB, N-terminal domain"/>
    <property type="match status" value="1"/>
</dbReference>